<comment type="function">
    <text evidence="9">Essential for tRNA splicing and maturation. Acts by directly joining spliced tRNA halves to mature-sized tRNAs. Joins RNA with 2',3'-cyclic-phosphate or 3'-phosphate ends to RNA with 5'-hydroxy ends.</text>
</comment>
<feature type="binding site" evidence="14">
    <location>
        <position position="330"/>
    </location>
    <ligand>
        <name>Mn(2+)</name>
        <dbReference type="ChEBI" id="CHEBI:29035"/>
        <label>2</label>
    </ligand>
</feature>
<evidence type="ECO:0000313" key="16">
    <source>
        <dbReference type="EMBL" id="ADP77290.1"/>
    </source>
</evidence>
<comment type="catalytic activity">
    <reaction evidence="10">
        <text>a 3'-end 3'-phospho-ribonucleotide-RNA + a 5'-end dephospho-ribonucleoside-RNA + GTP = a ribonucleotidyl-ribonucleotide-RNA + GMP + diphosphate</text>
        <dbReference type="Rhea" id="RHEA:68076"/>
        <dbReference type="Rhea" id="RHEA-COMP:10463"/>
        <dbReference type="Rhea" id="RHEA-COMP:13936"/>
        <dbReference type="Rhea" id="RHEA-COMP:17355"/>
        <dbReference type="ChEBI" id="CHEBI:33019"/>
        <dbReference type="ChEBI" id="CHEBI:37565"/>
        <dbReference type="ChEBI" id="CHEBI:58115"/>
        <dbReference type="ChEBI" id="CHEBI:83062"/>
        <dbReference type="ChEBI" id="CHEBI:138284"/>
        <dbReference type="ChEBI" id="CHEBI:173118"/>
        <dbReference type="EC" id="6.5.1.8"/>
    </reaction>
</comment>
<feature type="binding site" evidence="13">
    <location>
        <position position="481"/>
    </location>
    <ligand>
        <name>GMP</name>
        <dbReference type="ChEBI" id="CHEBI:58115"/>
    </ligand>
</feature>
<evidence type="ECO:0000256" key="10">
    <source>
        <dbReference type="ARBA" id="ARBA00047746"/>
    </source>
</evidence>
<dbReference type="PROSITE" id="PS01288">
    <property type="entry name" value="UPF0027"/>
    <property type="match status" value="1"/>
</dbReference>
<accession>E3GYA8</accession>
<feature type="binding site" evidence="13">
    <location>
        <begin position="405"/>
        <end position="408"/>
    </location>
    <ligand>
        <name>GMP</name>
        <dbReference type="ChEBI" id="CHEBI:58115"/>
    </ligand>
</feature>
<evidence type="ECO:0000256" key="5">
    <source>
        <dbReference type="ARBA" id="ARBA00022741"/>
    </source>
</evidence>
<keyword evidence="4 14" id="KW-0479">Metal-binding</keyword>
<feature type="binding site" evidence="14">
    <location>
        <position position="97"/>
    </location>
    <ligand>
        <name>Mn(2+)</name>
        <dbReference type="ChEBI" id="CHEBI:29035"/>
        <label>1</label>
    </ligand>
</feature>
<dbReference type="Pfam" id="PF01139">
    <property type="entry name" value="RtcB"/>
    <property type="match status" value="1"/>
</dbReference>
<comment type="similarity">
    <text evidence="1 15">Belongs to the RtcB family.</text>
</comment>
<comment type="cofactor">
    <cofactor evidence="14 15">
        <name>Mn(2+)</name>
        <dbReference type="ChEBI" id="CHEBI:29035"/>
    </cofactor>
    <text evidence="14 15">Binds 2 manganese ions per subunit.</text>
</comment>
<evidence type="ECO:0000256" key="7">
    <source>
        <dbReference type="ARBA" id="ARBA00023211"/>
    </source>
</evidence>
<comment type="catalytic activity">
    <reaction evidence="11">
        <text>a 3'-end 2',3'-cyclophospho-ribonucleotide-RNA + a 5'-end dephospho-ribonucleoside-RNA + GTP + H2O = a ribonucleotidyl-ribonucleotide-RNA + GMP + diphosphate + H(+)</text>
        <dbReference type="Rhea" id="RHEA:68080"/>
        <dbReference type="Rhea" id="RHEA-COMP:10464"/>
        <dbReference type="Rhea" id="RHEA-COMP:13936"/>
        <dbReference type="Rhea" id="RHEA-COMP:17355"/>
        <dbReference type="ChEBI" id="CHEBI:15377"/>
        <dbReference type="ChEBI" id="CHEBI:15378"/>
        <dbReference type="ChEBI" id="CHEBI:33019"/>
        <dbReference type="ChEBI" id="CHEBI:37565"/>
        <dbReference type="ChEBI" id="CHEBI:58115"/>
        <dbReference type="ChEBI" id="CHEBI:83064"/>
        <dbReference type="ChEBI" id="CHEBI:138284"/>
        <dbReference type="ChEBI" id="CHEBI:173118"/>
        <dbReference type="EC" id="6.5.1.8"/>
    </reaction>
</comment>
<comment type="subunit">
    <text evidence="2 15">Monomer.</text>
</comment>
<evidence type="ECO:0000256" key="9">
    <source>
        <dbReference type="ARBA" id="ARBA00045316"/>
    </source>
</evidence>
<feature type="binding site" evidence="13">
    <location>
        <begin position="379"/>
        <end position="382"/>
    </location>
    <ligand>
        <name>GMP</name>
        <dbReference type="ChEBI" id="CHEBI:58115"/>
    </ligand>
</feature>
<evidence type="ECO:0000256" key="13">
    <source>
        <dbReference type="PIRSR" id="PIRSR601233-2"/>
    </source>
</evidence>
<keyword evidence="3 15" id="KW-0436">Ligase</keyword>
<evidence type="ECO:0000256" key="14">
    <source>
        <dbReference type="PIRSR" id="PIRSR601233-3"/>
    </source>
</evidence>
<evidence type="ECO:0000256" key="3">
    <source>
        <dbReference type="ARBA" id="ARBA00022598"/>
    </source>
</evidence>
<dbReference type="FunFam" id="3.90.1860.10:FF:000001">
    <property type="entry name" value="tRNA-splicing ligase RtcB homolog"/>
    <property type="match status" value="1"/>
</dbReference>
<name>E3GYA8_METFV</name>
<dbReference type="GO" id="GO:0005525">
    <property type="term" value="F:GTP binding"/>
    <property type="evidence" value="ECO:0007669"/>
    <property type="project" value="UniProtKB-KW"/>
</dbReference>
<feature type="binding site" evidence="14">
    <location>
        <position position="205"/>
    </location>
    <ligand>
        <name>Mn(2+)</name>
        <dbReference type="ChEBI" id="CHEBI:29035"/>
        <label>1</label>
    </ligand>
</feature>
<evidence type="ECO:0000256" key="4">
    <source>
        <dbReference type="ARBA" id="ARBA00022723"/>
    </source>
</evidence>
<evidence type="ECO:0000256" key="6">
    <source>
        <dbReference type="ARBA" id="ARBA00023134"/>
    </source>
</evidence>
<evidence type="ECO:0000256" key="11">
    <source>
        <dbReference type="ARBA" id="ARBA00049514"/>
    </source>
</evidence>
<gene>
    <name evidence="15" type="primary">rtcB</name>
    <name evidence="16" type="ordered locus">Mfer_0490</name>
</gene>
<dbReference type="InterPro" id="IPR001233">
    <property type="entry name" value="RtcB"/>
</dbReference>
<protein>
    <recommendedName>
        <fullName evidence="8 15">tRNA-splicing ligase RtcB</fullName>
        <ecNumber evidence="15">6.5.1.-</ecNumber>
    </recommendedName>
</protein>
<dbReference type="InterPro" id="IPR036025">
    <property type="entry name" value="RtcB-like_sf"/>
</dbReference>
<dbReference type="GO" id="GO:0170057">
    <property type="term" value="F:RNA ligase (GTP) activity"/>
    <property type="evidence" value="ECO:0007669"/>
    <property type="project" value="UniProtKB-EC"/>
</dbReference>
<dbReference type="GO" id="GO:0003972">
    <property type="term" value="F:RNA ligase (ATP) activity"/>
    <property type="evidence" value="ECO:0007669"/>
    <property type="project" value="TreeGrafter"/>
</dbReference>
<dbReference type="EMBL" id="CP002278">
    <property type="protein sequence ID" value="ADP77290.1"/>
    <property type="molecule type" value="Genomic_DNA"/>
</dbReference>
<keyword evidence="5 13" id="KW-0547">Nucleotide-binding</keyword>
<feature type="binding site" evidence="13">
    <location>
        <begin position="204"/>
        <end position="208"/>
    </location>
    <ligand>
        <name>GMP</name>
        <dbReference type="ChEBI" id="CHEBI:58115"/>
    </ligand>
</feature>
<evidence type="ECO:0000256" key="8">
    <source>
        <dbReference type="ARBA" id="ARBA00033766"/>
    </source>
</evidence>
<dbReference type="GO" id="GO:0006388">
    <property type="term" value="P:tRNA splicing, via endonucleolytic cleavage and ligation"/>
    <property type="evidence" value="ECO:0007669"/>
    <property type="project" value="UniProtKB-ARBA"/>
</dbReference>
<dbReference type="Gene3D" id="3.90.1860.10">
    <property type="entry name" value="tRNA-splicing ligase RtcB"/>
    <property type="match status" value="1"/>
</dbReference>
<feature type="binding site" evidence="14">
    <location>
        <position position="236"/>
    </location>
    <ligand>
        <name>Mn(2+)</name>
        <dbReference type="ChEBI" id="CHEBI:29035"/>
        <label>2</label>
    </ligand>
</feature>
<dbReference type="KEGG" id="mfv:Mfer_0490"/>
<dbReference type="HOGENOM" id="CLU_022279_0_1_2"/>
<keyword evidence="6 13" id="KW-0342">GTP-binding</keyword>
<evidence type="ECO:0000256" key="15">
    <source>
        <dbReference type="RuleBase" id="RU371113"/>
    </source>
</evidence>
<evidence type="ECO:0000313" key="17">
    <source>
        <dbReference type="Proteomes" id="UP000002315"/>
    </source>
</evidence>
<organism evidence="16 17">
    <name type="scientific">Methanothermus fervidus (strain ATCC 43054 / DSM 2088 / JCM 10308 / V24 S)</name>
    <dbReference type="NCBI Taxonomy" id="523846"/>
    <lineage>
        <taxon>Archaea</taxon>
        <taxon>Methanobacteriati</taxon>
        <taxon>Methanobacteriota</taxon>
        <taxon>Methanomada group</taxon>
        <taxon>Methanobacteria</taxon>
        <taxon>Methanobacteriales</taxon>
        <taxon>Methanothermaceae</taxon>
        <taxon>Methanothermus</taxon>
    </lineage>
</organism>
<dbReference type="PANTHER" id="PTHR11118:SF1">
    <property type="entry name" value="RNA-SPLICING LIGASE RTCB HOMOLOG"/>
    <property type="match status" value="1"/>
</dbReference>
<proteinExistence type="inferred from homology"/>
<sequence>MNIRDILIKKDDYVWEVPTDYKECMQVPGRIFVDEKELDKLEKGAVDQVANVACLPGIQKFSIALPDIHFGYGFPIGGVGAFSANTGVISPGGVGFDINCGVRVIRTNLTEEDVRPKIKELIDTLFRNIPSGVGSKGKIRLKSGEIDEVLENGAVWAVENGYGWEEDLKYLEENGKMEDANAEKVSVRAKRRGIPQLGTLGSGNHFLEVQKVEKVFDENAGEVFGLKPGQVTIMVHTGSRGCGHQICSDYLKVMNKAYRKYNINIPDRQLACAPVDTPEAEDYFQAMAAAANYAWANRQMIVHWVRESFEQVFGEEAEDLGMKILYDVAHNIAKREVHKVNGKNIEVYVHRKGATRAFGPGRKEVPKEYRDIGQPVLIPGTMGTASYILHGTEMAMEETFGSTAHGAGRKMSRAGAKRVYRGNRVQRELGSRGIYVKAVSMAVVAEEAPGAYKDVDTVVETTHKAGISKLVAKLTPLGVAKG</sequence>
<dbReference type="SUPFAM" id="SSF103365">
    <property type="entry name" value="Hypothetical protein PH1602"/>
    <property type="match status" value="1"/>
</dbReference>
<dbReference type="OrthoDB" id="9887at2157"/>
<keyword evidence="17" id="KW-1185">Reference proteome</keyword>
<feature type="binding site" evidence="13">
    <location>
        <position position="386"/>
    </location>
    <ligand>
        <name>GMP</name>
        <dbReference type="ChEBI" id="CHEBI:58115"/>
    </ligand>
</feature>
<dbReference type="PANTHER" id="PTHR11118">
    <property type="entry name" value="RNA-SPLICING LIGASE RTCB HOMOLOG"/>
    <property type="match status" value="1"/>
</dbReference>
<evidence type="ECO:0000256" key="12">
    <source>
        <dbReference type="PIRSR" id="PIRSR601233-1"/>
    </source>
</evidence>
<dbReference type="Proteomes" id="UP000002315">
    <property type="component" value="Chromosome"/>
</dbReference>
<evidence type="ECO:0000256" key="2">
    <source>
        <dbReference type="ARBA" id="ARBA00011245"/>
    </source>
</evidence>
<feature type="binding site" evidence="13">
    <location>
        <begin position="330"/>
        <end position="331"/>
    </location>
    <ligand>
        <name>GMP</name>
        <dbReference type="ChEBI" id="CHEBI:58115"/>
    </ligand>
</feature>
<dbReference type="STRING" id="523846.Mfer_0490"/>
<keyword evidence="7 14" id="KW-0464">Manganese</keyword>
<feature type="active site" description="GMP-histidine intermediate" evidence="12">
    <location>
        <position position="405"/>
    </location>
</feature>
<dbReference type="GO" id="GO:0046872">
    <property type="term" value="F:metal ion binding"/>
    <property type="evidence" value="ECO:0007669"/>
    <property type="project" value="UniProtKB-UniRule"/>
</dbReference>
<reference evidence="16 17" key="1">
    <citation type="journal article" date="2010" name="Stand. Genomic Sci.">
        <title>Complete genome sequence of Methanothermus fervidus type strain (V24S).</title>
        <authorList>
            <person name="Anderson I."/>
            <person name="Djao O.D."/>
            <person name="Misra M."/>
            <person name="Chertkov O."/>
            <person name="Nolan M."/>
            <person name="Lucas S."/>
            <person name="Lapidus A."/>
            <person name="Del Rio T.G."/>
            <person name="Tice H."/>
            <person name="Cheng J.F."/>
            <person name="Tapia R."/>
            <person name="Han C."/>
            <person name="Goodwin L."/>
            <person name="Pitluck S."/>
            <person name="Liolios K."/>
            <person name="Ivanova N."/>
            <person name="Mavromatis K."/>
            <person name="Mikhailova N."/>
            <person name="Pati A."/>
            <person name="Brambilla E."/>
            <person name="Chen A."/>
            <person name="Palaniappan K."/>
            <person name="Land M."/>
            <person name="Hauser L."/>
            <person name="Chang Y.J."/>
            <person name="Jeffries C.D."/>
            <person name="Sikorski J."/>
            <person name="Spring S."/>
            <person name="Rohde M."/>
            <person name="Eichinger K."/>
            <person name="Huber H."/>
            <person name="Wirth R."/>
            <person name="Goker M."/>
            <person name="Detter J.C."/>
            <person name="Woyke T."/>
            <person name="Bristow J."/>
            <person name="Eisen J.A."/>
            <person name="Markowitz V."/>
            <person name="Hugenholtz P."/>
            <person name="Klenk H.P."/>
            <person name="Kyrpides N.C."/>
        </authorList>
    </citation>
    <scope>NUCLEOTIDE SEQUENCE [LARGE SCALE GENOMIC DNA]</scope>
    <source>
        <strain evidence="17">ATCC 43054 / DSM 2088 / JCM 10308 / V24 S</strain>
    </source>
</reference>
<dbReference type="EC" id="6.5.1.-" evidence="15"/>
<evidence type="ECO:0000256" key="1">
    <source>
        <dbReference type="ARBA" id="ARBA00008071"/>
    </source>
</evidence>
<dbReference type="AlphaFoldDB" id="E3GYA8"/>